<protein>
    <recommendedName>
        <fullName evidence="1">RecA family profile 1 domain-containing protein</fullName>
    </recommendedName>
</protein>
<dbReference type="Pfam" id="PF08423">
    <property type="entry name" value="Rad51"/>
    <property type="match status" value="1"/>
</dbReference>
<sequence>MDQDPVRTLQFPPYWWRSRSFDEIIEDSRYIKHLSQYRLSTGSYNIDNILNGGIPKGCLFEITGEAGSGKTQWCLNLAISVLIEQIKSMSGKFIRLSGIKSIQIGIVCILFTEDGTFPSDRLYEITLNKLRNIRSMEDKYEVDDKELDTIAHHLLNKVCIFHLKSTLSISDFIQKNIPALFSKFKIEALIIDSITNIFISNLTSLQNRTENIFSNNIHKATNTTTSLLQFANTLKRIAIDHECWLIITNRTTTDISMNSLYNNNENIKPSLGLLWSNSVNWRVFISKDKSTVSLNTNNQLSRIMNIQLSPETPKLK</sequence>
<dbReference type="GO" id="GO:0090656">
    <property type="term" value="P:t-circle formation"/>
    <property type="evidence" value="ECO:0007669"/>
    <property type="project" value="TreeGrafter"/>
</dbReference>
<dbReference type="VEuPathDB" id="CryptoDB:CMU_002880"/>
<dbReference type="PROSITE" id="PS50162">
    <property type="entry name" value="RECA_2"/>
    <property type="match status" value="1"/>
</dbReference>
<dbReference type="GO" id="GO:0033065">
    <property type="term" value="C:Rad51C-XRCC3 complex"/>
    <property type="evidence" value="ECO:0007669"/>
    <property type="project" value="TreeGrafter"/>
</dbReference>
<dbReference type="Gene3D" id="3.40.50.300">
    <property type="entry name" value="P-loop containing nucleotide triphosphate hydrolases"/>
    <property type="match status" value="1"/>
</dbReference>
<dbReference type="GO" id="GO:0071140">
    <property type="term" value="P:resolution of mitotic recombination intermediates"/>
    <property type="evidence" value="ECO:0007669"/>
    <property type="project" value="TreeGrafter"/>
</dbReference>
<dbReference type="EMBL" id="DS989740">
    <property type="protein sequence ID" value="EEA08458.1"/>
    <property type="molecule type" value="Genomic_DNA"/>
</dbReference>
<dbReference type="GO" id="GO:0000722">
    <property type="term" value="P:telomere maintenance via recombination"/>
    <property type="evidence" value="ECO:0007669"/>
    <property type="project" value="TreeGrafter"/>
</dbReference>
<dbReference type="PANTHER" id="PTHR46487:SF1">
    <property type="entry name" value="DNA REPAIR PROTEIN XRCC3"/>
    <property type="match status" value="1"/>
</dbReference>
<feature type="domain" description="RecA family profile 1" evidence="1">
    <location>
        <begin position="35"/>
        <end position="251"/>
    </location>
</feature>
<dbReference type="GO" id="GO:0140664">
    <property type="term" value="F:ATP-dependent DNA damage sensor activity"/>
    <property type="evidence" value="ECO:0007669"/>
    <property type="project" value="InterPro"/>
</dbReference>
<dbReference type="GO" id="GO:0005657">
    <property type="term" value="C:replication fork"/>
    <property type="evidence" value="ECO:0007669"/>
    <property type="project" value="TreeGrafter"/>
</dbReference>
<dbReference type="STRING" id="441375.B6AJR7"/>
<dbReference type="GO" id="GO:0045003">
    <property type="term" value="P:double-strand break repair via synthesis-dependent strand annealing"/>
    <property type="evidence" value="ECO:0007669"/>
    <property type="project" value="TreeGrafter"/>
</dbReference>
<dbReference type="OrthoDB" id="1861185at2759"/>
<dbReference type="SUPFAM" id="SSF52540">
    <property type="entry name" value="P-loop containing nucleoside triphosphate hydrolases"/>
    <property type="match status" value="1"/>
</dbReference>
<evidence type="ECO:0000313" key="2">
    <source>
        <dbReference type="EMBL" id="EEA08458.1"/>
    </source>
</evidence>
<dbReference type="InterPro" id="IPR013632">
    <property type="entry name" value="Rad51_C"/>
</dbReference>
<accession>B6AJR7</accession>
<dbReference type="GO" id="GO:0005524">
    <property type="term" value="F:ATP binding"/>
    <property type="evidence" value="ECO:0007669"/>
    <property type="project" value="InterPro"/>
</dbReference>
<evidence type="ECO:0000313" key="3">
    <source>
        <dbReference type="Proteomes" id="UP000001460"/>
    </source>
</evidence>
<dbReference type="Proteomes" id="UP000001460">
    <property type="component" value="Unassembled WGS sequence"/>
</dbReference>
<dbReference type="GO" id="GO:0000400">
    <property type="term" value="F:four-way junction DNA binding"/>
    <property type="evidence" value="ECO:0007669"/>
    <property type="project" value="TreeGrafter"/>
</dbReference>
<dbReference type="InterPro" id="IPR020588">
    <property type="entry name" value="RecA_ATP-bd"/>
</dbReference>
<name>B6AJR7_CRYMR</name>
<dbReference type="AlphaFoldDB" id="B6AJR7"/>
<organism evidence="2 3">
    <name type="scientific">Cryptosporidium muris (strain RN66)</name>
    <dbReference type="NCBI Taxonomy" id="441375"/>
    <lineage>
        <taxon>Eukaryota</taxon>
        <taxon>Sar</taxon>
        <taxon>Alveolata</taxon>
        <taxon>Apicomplexa</taxon>
        <taxon>Conoidasida</taxon>
        <taxon>Coccidia</taxon>
        <taxon>Eucoccidiorida</taxon>
        <taxon>Eimeriorina</taxon>
        <taxon>Cryptosporidiidae</taxon>
        <taxon>Cryptosporidium</taxon>
    </lineage>
</organism>
<dbReference type="RefSeq" id="XP_002142807.1">
    <property type="nucleotide sequence ID" value="XM_002142771.1"/>
</dbReference>
<proteinExistence type="predicted"/>
<dbReference type="InterPro" id="IPR027417">
    <property type="entry name" value="P-loop_NTPase"/>
</dbReference>
<reference evidence="2" key="1">
    <citation type="submission" date="2008-06" db="EMBL/GenBank/DDBJ databases">
        <authorList>
            <person name="Lorenzi H."/>
            <person name="Inman J."/>
            <person name="Miller J."/>
            <person name="Schobel S."/>
            <person name="Amedeo P."/>
            <person name="Caler E.V."/>
            <person name="da Silva J."/>
        </authorList>
    </citation>
    <scope>NUCLEOTIDE SEQUENCE [LARGE SCALE GENOMIC DNA]</scope>
    <source>
        <strain evidence="2">RN66</strain>
    </source>
</reference>
<evidence type="ECO:0000259" key="1">
    <source>
        <dbReference type="PROSITE" id="PS50162"/>
    </source>
</evidence>
<dbReference type="eggNOG" id="KOG1564">
    <property type="taxonomic scope" value="Eukaryota"/>
</dbReference>
<dbReference type="GeneID" id="6997952"/>
<keyword evidence="3" id="KW-1185">Reference proteome</keyword>
<dbReference type="PANTHER" id="PTHR46487">
    <property type="entry name" value="DNA REPAIR PROTEIN XRCC3"/>
    <property type="match status" value="1"/>
</dbReference>
<gene>
    <name evidence="2" type="ORF">CMU_002880</name>
</gene>